<evidence type="ECO:0008006" key="5">
    <source>
        <dbReference type="Google" id="ProtNLM"/>
    </source>
</evidence>
<gene>
    <name evidence="3" type="ORF">A3A32_02730</name>
</gene>
<keyword evidence="2" id="KW-0732">Signal</keyword>
<dbReference type="Gene3D" id="1.10.101.10">
    <property type="entry name" value="PGBD-like superfamily/PGBD"/>
    <property type="match status" value="1"/>
</dbReference>
<feature type="signal peptide" evidence="2">
    <location>
        <begin position="1"/>
        <end position="24"/>
    </location>
</feature>
<organism evidence="3 4">
    <name type="scientific">Candidatus Wildermuthbacteria bacterium RIFCSPLOWO2_01_FULL_48_35</name>
    <dbReference type="NCBI Taxonomy" id="1802463"/>
    <lineage>
        <taxon>Bacteria</taxon>
        <taxon>Candidatus Wildermuthiibacteriota</taxon>
    </lineage>
</organism>
<dbReference type="EMBL" id="MHUI01000025">
    <property type="protein sequence ID" value="OHA74566.1"/>
    <property type="molecule type" value="Genomic_DNA"/>
</dbReference>
<proteinExistence type="predicted"/>
<feature type="chain" id="PRO_5009584299" description="Peptidoglycan binding-like domain-containing protein" evidence="2">
    <location>
        <begin position="25"/>
        <end position="578"/>
    </location>
</feature>
<evidence type="ECO:0000256" key="1">
    <source>
        <dbReference type="SAM" id="Coils"/>
    </source>
</evidence>
<evidence type="ECO:0000256" key="2">
    <source>
        <dbReference type="SAM" id="SignalP"/>
    </source>
</evidence>
<protein>
    <recommendedName>
        <fullName evidence="5">Peptidoglycan binding-like domain-containing protein</fullName>
    </recommendedName>
</protein>
<evidence type="ECO:0000313" key="4">
    <source>
        <dbReference type="Proteomes" id="UP000177081"/>
    </source>
</evidence>
<dbReference type="Proteomes" id="UP000177081">
    <property type="component" value="Unassembled WGS sequence"/>
</dbReference>
<comment type="caution">
    <text evidence="3">The sequence shown here is derived from an EMBL/GenBank/DDBJ whole genome shotgun (WGS) entry which is preliminary data.</text>
</comment>
<dbReference type="AlphaFoldDB" id="A0A1G2RNZ5"/>
<accession>A0A1G2RNZ5</accession>
<keyword evidence="1" id="KW-0175">Coiled coil</keyword>
<name>A0A1G2RNZ5_9BACT</name>
<sequence length="578" mass="64120">MPKFAIGKILVLSFFIFSAFGVDALAQSAQHFFVEPSYDALKRDELSASLIKTTSKVSWYVEDEWWNGLSEGQKLDIQGDAGRLSQEFESKIYPVLTAKFGSEWTPGIDGDPRLAILLHRMKKDVSGYWTSADEFEKLQIPTSNEREMVYLNAEKIGGDVAKSFLAHEFTHLIEFQQKDRAFNVSDDSWFYEMLAEVAPTILGYDDILNGSYLEQRVDRFLSRPADPLTEWQSDLYDYGVVNIFGQYLRNRYGDSVLSDALKSRNTGMKSITAALNKNGFSEDFAQVFTDWTIAMAINNCSAGQAYCLKDGNLKNLRVIPSTYFLPLSGESTVSITVQSKDWAGNWYKFIGGHDTVTLEFKSPEELNVKIPYILDMSDGTFSVSVLKVGSDSIGKLEIPGFGKTVRSLIIIPSVQDKVSDISGSYPSYVLSWTVKISGGEETEPIIVERPRPQTGVSYTAAELQRKIAEIQQTIAALRAQLAAAQGGTVSGVSSCGPFEKNLYYGMKGAEVSCLQDFLKKQGPDIYPEGLVTGNFLGLTKAAVIRFQEKYAYEILAPLSFSHGTGFVGSMTRAKINKL</sequence>
<feature type="coiled-coil region" evidence="1">
    <location>
        <begin position="460"/>
        <end position="487"/>
    </location>
</feature>
<evidence type="ECO:0000313" key="3">
    <source>
        <dbReference type="EMBL" id="OHA74566.1"/>
    </source>
</evidence>
<dbReference type="InterPro" id="IPR036366">
    <property type="entry name" value="PGBDSf"/>
</dbReference>
<dbReference type="InterPro" id="IPR036365">
    <property type="entry name" value="PGBD-like_sf"/>
</dbReference>
<dbReference type="SUPFAM" id="SSF47090">
    <property type="entry name" value="PGBD-like"/>
    <property type="match status" value="1"/>
</dbReference>
<reference evidence="3 4" key="1">
    <citation type="journal article" date="2016" name="Nat. Commun.">
        <title>Thousands of microbial genomes shed light on interconnected biogeochemical processes in an aquifer system.</title>
        <authorList>
            <person name="Anantharaman K."/>
            <person name="Brown C.T."/>
            <person name="Hug L.A."/>
            <person name="Sharon I."/>
            <person name="Castelle C.J."/>
            <person name="Probst A.J."/>
            <person name="Thomas B.C."/>
            <person name="Singh A."/>
            <person name="Wilkins M.J."/>
            <person name="Karaoz U."/>
            <person name="Brodie E.L."/>
            <person name="Williams K.H."/>
            <person name="Hubbard S.S."/>
            <person name="Banfield J.F."/>
        </authorList>
    </citation>
    <scope>NUCLEOTIDE SEQUENCE [LARGE SCALE GENOMIC DNA]</scope>
</reference>